<dbReference type="Gene3D" id="1.10.510.10">
    <property type="entry name" value="Transferase(Phosphotransferase) domain 1"/>
    <property type="match status" value="1"/>
</dbReference>
<gene>
    <name evidence="3" type="ORF">PGLA1383_LOCUS54572</name>
</gene>
<organism evidence="3 4">
    <name type="scientific">Polarella glacialis</name>
    <name type="common">Dinoflagellate</name>
    <dbReference type="NCBI Taxonomy" id="89957"/>
    <lineage>
        <taxon>Eukaryota</taxon>
        <taxon>Sar</taxon>
        <taxon>Alveolata</taxon>
        <taxon>Dinophyceae</taxon>
        <taxon>Suessiales</taxon>
        <taxon>Suessiaceae</taxon>
        <taxon>Polarella</taxon>
    </lineage>
</organism>
<dbReference type="GO" id="GO:0004672">
    <property type="term" value="F:protein kinase activity"/>
    <property type="evidence" value="ECO:0007669"/>
    <property type="project" value="InterPro"/>
</dbReference>
<proteinExistence type="predicted"/>
<protein>
    <recommendedName>
        <fullName evidence="2">Protein kinase domain-containing protein</fullName>
    </recommendedName>
</protein>
<dbReference type="SUPFAM" id="SSF56112">
    <property type="entry name" value="Protein kinase-like (PK-like)"/>
    <property type="match status" value="1"/>
</dbReference>
<evidence type="ECO:0000313" key="3">
    <source>
        <dbReference type="EMBL" id="CAE8639542.1"/>
    </source>
</evidence>
<feature type="region of interest" description="Disordered" evidence="1">
    <location>
        <begin position="140"/>
        <end position="217"/>
    </location>
</feature>
<feature type="domain" description="Protein kinase" evidence="2">
    <location>
        <begin position="302"/>
        <end position="517"/>
    </location>
</feature>
<evidence type="ECO:0000256" key="1">
    <source>
        <dbReference type="SAM" id="MobiDB-lite"/>
    </source>
</evidence>
<dbReference type="InterPro" id="IPR000719">
    <property type="entry name" value="Prot_kinase_dom"/>
</dbReference>
<dbReference type="InterPro" id="IPR011009">
    <property type="entry name" value="Kinase-like_dom_sf"/>
</dbReference>
<dbReference type="PROSITE" id="PS50011">
    <property type="entry name" value="PROTEIN_KINASE_DOM"/>
    <property type="match status" value="1"/>
</dbReference>
<evidence type="ECO:0000259" key="2">
    <source>
        <dbReference type="PROSITE" id="PS50011"/>
    </source>
</evidence>
<feature type="compositionally biased region" description="Low complexity" evidence="1">
    <location>
        <begin position="154"/>
        <end position="163"/>
    </location>
</feature>
<dbReference type="AlphaFoldDB" id="A0A813HN15"/>
<dbReference type="GO" id="GO:0005524">
    <property type="term" value="F:ATP binding"/>
    <property type="evidence" value="ECO:0007669"/>
    <property type="project" value="InterPro"/>
</dbReference>
<comment type="caution">
    <text evidence="3">The sequence shown here is derived from an EMBL/GenBank/DDBJ whole genome shotgun (WGS) entry which is preliminary data.</text>
</comment>
<name>A0A813HN15_POLGL</name>
<reference evidence="3" key="1">
    <citation type="submission" date="2021-02" db="EMBL/GenBank/DDBJ databases">
        <authorList>
            <person name="Dougan E. K."/>
            <person name="Rhodes N."/>
            <person name="Thang M."/>
            <person name="Chan C."/>
        </authorList>
    </citation>
    <scope>NUCLEOTIDE SEQUENCE</scope>
</reference>
<sequence length="517" mass="55301">MPQMDSHNRATRPLDPWIPIELQASVVAVPERLPVQVRRKAPDALKIHVISAESAGAFKSPLGGPHLNKSPSWSPTAHASPRPDVWCPIGDGFRSARLGRVAPPGVLPLGALGKPSPTLSKREFFTGGLVITRSASCFLSPASTTSSSPRLGLSPTPTASPTWTPSPSPRHPSPGWAFSPSPRHPSPGWAFSPSPRHPGPGVPESRSIPTIPTSPGIVARSIPIPTSPGIVARSIPTIPTSPGICALPSGAPSWVPNGVAAPATRKEVPTGAACAGRECLEGSLRLRLSGRAPDPARQPLLGQLLTSLGACPSATVKATDGIQGGCNEGIWFLKGGEDDLVLKLVKFDPSMPAQLLESENFLRLHQRNSGIACDPSVSFPVKILHILDERGARHYDLIVMRRALGQTLQEVISEKCRLRRQADFGSIFKNIGHCLAGFHSRYGGQEHCDFGPQNIMYDKDTDHVTLIDVGGMGRKVRSKDVDRFCEIIDMLASKYYGPELRDGLAYFKEGYSRAGLS</sequence>
<keyword evidence="4" id="KW-1185">Reference proteome</keyword>
<dbReference type="Proteomes" id="UP000654075">
    <property type="component" value="Unassembled WGS sequence"/>
</dbReference>
<dbReference type="EMBL" id="CAJNNV010032291">
    <property type="protein sequence ID" value="CAE8639542.1"/>
    <property type="molecule type" value="Genomic_DNA"/>
</dbReference>
<evidence type="ECO:0000313" key="4">
    <source>
        <dbReference type="Proteomes" id="UP000654075"/>
    </source>
</evidence>
<feature type="compositionally biased region" description="Polar residues" evidence="1">
    <location>
        <begin position="140"/>
        <end position="149"/>
    </location>
</feature>
<accession>A0A813HN15</accession>
<dbReference type="OrthoDB" id="443619at2759"/>